<evidence type="ECO:0000313" key="6">
    <source>
        <dbReference type="Proteomes" id="UP000542125"/>
    </source>
</evidence>
<dbReference type="PANTHER" id="PTHR30055">
    <property type="entry name" value="HTH-TYPE TRANSCRIPTIONAL REGULATOR RUTR"/>
    <property type="match status" value="1"/>
</dbReference>
<feature type="region of interest" description="Disordered" evidence="3">
    <location>
        <begin position="192"/>
        <end position="215"/>
    </location>
</feature>
<evidence type="ECO:0000313" key="5">
    <source>
        <dbReference type="EMBL" id="NYE83881.1"/>
    </source>
</evidence>
<dbReference type="SUPFAM" id="SSF48498">
    <property type="entry name" value="Tetracyclin repressor-like, C-terminal domain"/>
    <property type="match status" value="1"/>
</dbReference>
<feature type="DNA-binding region" description="H-T-H motif" evidence="2">
    <location>
        <begin position="41"/>
        <end position="60"/>
    </location>
</feature>
<dbReference type="RefSeq" id="WP_179587640.1">
    <property type="nucleotide sequence ID" value="NZ_JACBYR010000001.1"/>
</dbReference>
<dbReference type="PROSITE" id="PS50977">
    <property type="entry name" value="HTH_TETR_2"/>
    <property type="match status" value="1"/>
</dbReference>
<dbReference type="InterPro" id="IPR001647">
    <property type="entry name" value="HTH_TetR"/>
</dbReference>
<accession>A0A7Y9LPE0</accession>
<keyword evidence="6" id="KW-1185">Reference proteome</keyword>
<dbReference type="EMBL" id="JACBYR010000001">
    <property type="protein sequence ID" value="NYE83881.1"/>
    <property type="molecule type" value="Genomic_DNA"/>
</dbReference>
<comment type="caution">
    <text evidence="5">The sequence shown here is derived from an EMBL/GenBank/DDBJ whole genome shotgun (WGS) entry which is preliminary data.</text>
</comment>
<dbReference type="SUPFAM" id="SSF46689">
    <property type="entry name" value="Homeodomain-like"/>
    <property type="match status" value="1"/>
</dbReference>
<evidence type="ECO:0000256" key="3">
    <source>
        <dbReference type="SAM" id="MobiDB-lite"/>
    </source>
</evidence>
<evidence type="ECO:0000259" key="4">
    <source>
        <dbReference type="PROSITE" id="PS50977"/>
    </source>
</evidence>
<dbReference type="PRINTS" id="PR00455">
    <property type="entry name" value="HTHTETR"/>
</dbReference>
<protein>
    <submittedName>
        <fullName evidence="5">TetR/AcrR family transcriptional regulator</fullName>
    </submittedName>
</protein>
<organism evidence="5 6">
    <name type="scientific">Pigmentiphaga litoralis</name>
    <dbReference type="NCBI Taxonomy" id="516702"/>
    <lineage>
        <taxon>Bacteria</taxon>
        <taxon>Pseudomonadati</taxon>
        <taxon>Pseudomonadota</taxon>
        <taxon>Betaproteobacteria</taxon>
        <taxon>Burkholderiales</taxon>
        <taxon>Alcaligenaceae</taxon>
        <taxon>Pigmentiphaga</taxon>
    </lineage>
</organism>
<dbReference type="PANTHER" id="PTHR30055:SF196">
    <property type="entry name" value="HTH-TYPE TRANSCRIPTIONAL REGULATOR RUTR"/>
    <property type="match status" value="1"/>
</dbReference>
<dbReference type="Proteomes" id="UP000542125">
    <property type="component" value="Unassembled WGS sequence"/>
</dbReference>
<dbReference type="AlphaFoldDB" id="A0A7Y9LPE0"/>
<name>A0A7Y9LPE0_9BURK</name>
<dbReference type="Pfam" id="PF00440">
    <property type="entry name" value="TetR_N"/>
    <property type="match status" value="1"/>
</dbReference>
<dbReference type="GO" id="GO:0000976">
    <property type="term" value="F:transcription cis-regulatory region binding"/>
    <property type="evidence" value="ECO:0007669"/>
    <property type="project" value="TreeGrafter"/>
</dbReference>
<dbReference type="InterPro" id="IPR036271">
    <property type="entry name" value="Tet_transcr_reg_TetR-rel_C_sf"/>
</dbReference>
<reference evidence="5 6" key="1">
    <citation type="submission" date="2020-07" db="EMBL/GenBank/DDBJ databases">
        <title>Genomic Encyclopedia of Type Strains, Phase IV (KMG-V): Genome sequencing to study the core and pangenomes of soil and plant-associated prokaryotes.</title>
        <authorList>
            <person name="Whitman W."/>
        </authorList>
    </citation>
    <scope>NUCLEOTIDE SEQUENCE [LARGE SCALE GENOMIC DNA]</scope>
    <source>
        <strain evidence="5 6">SAS40</strain>
    </source>
</reference>
<evidence type="ECO:0000256" key="2">
    <source>
        <dbReference type="PROSITE-ProRule" id="PRU00335"/>
    </source>
</evidence>
<feature type="domain" description="HTH tetR-type" evidence="4">
    <location>
        <begin position="18"/>
        <end position="78"/>
    </location>
</feature>
<keyword evidence="1 2" id="KW-0238">DNA-binding</keyword>
<sequence length="236" mass="26241">MESPVAAAPRTRNRPGRARILAAIRDAAIIEFSQHGFKGASTQAIAQRAGLTKPQLHYYIAGKDELYQQLLREVLAGWSNVFVVDGQEDDPRAVLVRYIREKVDYSLDNPMLSRLFTRELLDGGPNLGSYWPVALASTQTKIDLIERWVAEGKLRALDARLLLMHIWAMTQHYADYALQVRVMLQATGHAEDDVASDAEGDVSRSDPPDRSLPLPRDTVVREITNLVLLGCGLAPL</sequence>
<dbReference type="Gene3D" id="1.10.357.10">
    <property type="entry name" value="Tetracycline Repressor, domain 2"/>
    <property type="match status" value="1"/>
</dbReference>
<dbReference type="InterPro" id="IPR050109">
    <property type="entry name" value="HTH-type_TetR-like_transc_reg"/>
</dbReference>
<dbReference type="GO" id="GO:0045892">
    <property type="term" value="P:negative regulation of DNA-templated transcription"/>
    <property type="evidence" value="ECO:0007669"/>
    <property type="project" value="InterPro"/>
</dbReference>
<dbReference type="Gene3D" id="1.10.10.60">
    <property type="entry name" value="Homeodomain-like"/>
    <property type="match status" value="1"/>
</dbReference>
<dbReference type="InterPro" id="IPR013573">
    <property type="entry name" value="Tscrpt_reg_YcdC_C"/>
</dbReference>
<dbReference type="InterPro" id="IPR009057">
    <property type="entry name" value="Homeodomain-like_sf"/>
</dbReference>
<evidence type="ECO:0000256" key="1">
    <source>
        <dbReference type="ARBA" id="ARBA00023125"/>
    </source>
</evidence>
<gene>
    <name evidence="5" type="ORF">FHW18_003152</name>
</gene>
<proteinExistence type="predicted"/>
<dbReference type="Pfam" id="PF08362">
    <property type="entry name" value="TetR_C_3"/>
    <property type="match status" value="1"/>
</dbReference>
<dbReference type="GO" id="GO:0003700">
    <property type="term" value="F:DNA-binding transcription factor activity"/>
    <property type="evidence" value="ECO:0007669"/>
    <property type="project" value="TreeGrafter"/>
</dbReference>